<feature type="transmembrane region" description="Helical" evidence="9">
    <location>
        <begin position="386"/>
        <end position="407"/>
    </location>
</feature>
<dbReference type="RefSeq" id="WP_061788255.1">
    <property type="nucleotide sequence ID" value="NZ_LR134406.1"/>
</dbReference>
<comment type="similarity">
    <text evidence="3">Belongs to the peptidase M28 family.</text>
</comment>
<reference evidence="11 12" key="1">
    <citation type="submission" date="2018-12" db="EMBL/GenBank/DDBJ databases">
        <authorList>
            <consortium name="Pathogen Informatics"/>
        </authorList>
    </citation>
    <scope>NUCLEOTIDE SEQUENCE [LARGE SCALE GENOMIC DNA]</scope>
    <source>
        <strain evidence="11 12">NCTC12967</strain>
    </source>
</reference>
<keyword evidence="6 9" id="KW-1133">Transmembrane helix</keyword>
<keyword evidence="7" id="KW-0325">Glycoprotein</keyword>
<keyword evidence="9" id="KW-0472">Membrane</keyword>
<comment type="function">
    <text evidence="1">May be involved in vacuolar sorting and osmoregulation.</text>
</comment>
<evidence type="ECO:0000313" key="12">
    <source>
        <dbReference type="Proteomes" id="UP000273044"/>
    </source>
</evidence>
<feature type="transmembrane region" description="Helical" evidence="9">
    <location>
        <begin position="352"/>
        <end position="374"/>
    </location>
</feature>
<evidence type="ECO:0000256" key="1">
    <source>
        <dbReference type="ARBA" id="ARBA00003273"/>
    </source>
</evidence>
<comment type="subcellular location">
    <subcellularLocation>
        <location evidence="2">Vacuole membrane</location>
        <topology evidence="2">Multi-pass membrane protein</topology>
    </subcellularLocation>
</comment>
<keyword evidence="12" id="KW-1185">Reference proteome</keyword>
<evidence type="ECO:0000256" key="8">
    <source>
        <dbReference type="ARBA" id="ARBA00031512"/>
    </source>
</evidence>
<keyword evidence="9" id="KW-0812">Transmembrane</keyword>
<proteinExistence type="inferred from homology"/>
<organism evidence="11 12">
    <name type="scientific">Arachnia propionica</name>
    <dbReference type="NCBI Taxonomy" id="1750"/>
    <lineage>
        <taxon>Bacteria</taxon>
        <taxon>Bacillati</taxon>
        <taxon>Actinomycetota</taxon>
        <taxon>Actinomycetes</taxon>
        <taxon>Propionibacteriales</taxon>
        <taxon>Propionibacteriaceae</taxon>
        <taxon>Arachnia</taxon>
    </lineage>
</organism>
<dbReference type="GO" id="GO:0004177">
    <property type="term" value="F:aminopeptidase activity"/>
    <property type="evidence" value="ECO:0007669"/>
    <property type="project" value="UniProtKB-KW"/>
</dbReference>
<evidence type="ECO:0000256" key="7">
    <source>
        <dbReference type="ARBA" id="ARBA00023180"/>
    </source>
</evidence>
<name>A0A3S4VHQ9_9ACTN</name>
<keyword evidence="11" id="KW-0031">Aminopeptidase</keyword>
<dbReference type="PANTHER" id="PTHR12147:SF58">
    <property type="entry name" value="VACUOLAR MEMBRANE PROTEASE"/>
    <property type="match status" value="1"/>
</dbReference>
<dbReference type="GO" id="GO:0005774">
    <property type="term" value="C:vacuolar membrane"/>
    <property type="evidence" value="ECO:0007669"/>
    <property type="project" value="UniProtKB-SubCell"/>
</dbReference>
<evidence type="ECO:0000259" key="10">
    <source>
        <dbReference type="Pfam" id="PF04389"/>
    </source>
</evidence>
<feature type="transmembrane region" description="Helical" evidence="9">
    <location>
        <begin position="458"/>
        <end position="483"/>
    </location>
</feature>
<feature type="transmembrane region" description="Helical" evidence="9">
    <location>
        <begin position="531"/>
        <end position="551"/>
    </location>
</feature>
<feature type="domain" description="Peptidase M28" evidence="10">
    <location>
        <begin position="116"/>
        <end position="319"/>
    </location>
</feature>
<dbReference type="Pfam" id="PF04389">
    <property type="entry name" value="Peptidase_M28"/>
    <property type="match status" value="1"/>
</dbReference>
<keyword evidence="11" id="KW-0645">Protease</keyword>
<dbReference type="Proteomes" id="UP000273044">
    <property type="component" value="Chromosome"/>
</dbReference>
<dbReference type="InterPro" id="IPR045175">
    <property type="entry name" value="M28_fam"/>
</dbReference>
<sequence>MSRRLLAWLPGLAAALAIIAAMSLFLLPAPKSADSDPTGFSADHAKQLIDTFADEPHSVLHTEAHARSRDEIVTMFKDLGYQPEIHSDPMPLSEATNTSQYSEAGLDALARLNTENIVVRVPGKTDDTMMLTAHYDSAVDFEKTADGRWDPKPGVSSGAADDGYGVATIIETLRAIKADGRTPERSLLIVITDAEELNLLGAMDEMLHHRADYDNVDLIVNIEARGTSGPAVMFETSDTNASATEFFLKNAPRPFATSLMPAVYRMMPNGTDLSIYLKEGFTGLNFASIGNSENYHTASDSPAYSDLTSLQHYGDQVLGLARAWSFDQDTPKLTDDQDRVFFPVFSGFTVHYPATVGVILGVVAIALTAAATVLQARKVRWSRVAGTAWGLTWRIVVSAGAAFLVQFGANSLGLLTSLENNTWIYRTVLYLVPTLLAAALITRFLLKRRHDGLNREASMATLLMFAVSSVLFMILLPGAAYLFVLTTAVLALTGLVPASLRPIAAAVACFAVAVLFAPISWLVAEALTASLVAVPIALTASAVAPLVLNLLPPSVTPAHA</sequence>
<evidence type="ECO:0000256" key="4">
    <source>
        <dbReference type="ARBA" id="ARBA00017435"/>
    </source>
</evidence>
<evidence type="ECO:0000256" key="9">
    <source>
        <dbReference type="SAM" id="Phobius"/>
    </source>
</evidence>
<dbReference type="GO" id="GO:0008235">
    <property type="term" value="F:metalloexopeptidase activity"/>
    <property type="evidence" value="ECO:0007669"/>
    <property type="project" value="InterPro"/>
</dbReference>
<dbReference type="InterPro" id="IPR007484">
    <property type="entry name" value="Peptidase_M28"/>
</dbReference>
<evidence type="ECO:0000256" key="3">
    <source>
        <dbReference type="ARBA" id="ARBA00010918"/>
    </source>
</evidence>
<evidence type="ECO:0000256" key="6">
    <source>
        <dbReference type="ARBA" id="ARBA00022989"/>
    </source>
</evidence>
<feature type="transmembrane region" description="Helical" evidence="9">
    <location>
        <begin position="427"/>
        <end position="446"/>
    </location>
</feature>
<keyword evidence="11" id="KW-0378">Hydrolase</keyword>
<dbReference type="EMBL" id="LR134406">
    <property type="protein sequence ID" value="VEH69311.1"/>
    <property type="molecule type" value="Genomic_DNA"/>
</dbReference>
<dbReference type="AlphaFoldDB" id="A0A3S4VHQ9"/>
<feature type="transmembrane region" description="Helical" evidence="9">
    <location>
        <begin position="503"/>
        <end position="524"/>
    </location>
</feature>
<evidence type="ECO:0000256" key="5">
    <source>
        <dbReference type="ARBA" id="ARBA00022554"/>
    </source>
</evidence>
<evidence type="ECO:0000313" key="11">
    <source>
        <dbReference type="EMBL" id="VEH69311.1"/>
    </source>
</evidence>
<dbReference type="GO" id="GO:0006508">
    <property type="term" value="P:proteolysis"/>
    <property type="evidence" value="ECO:0007669"/>
    <property type="project" value="InterPro"/>
</dbReference>
<dbReference type="GeneID" id="64406074"/>
<dbReference type="PANTHER" id="PTHR12147">
    <property type="entry name" value="METALLOPEPTIDASE M28 FAMILY MEMBER"/>
    <property type="match status" value="1"/>
</dbReference>
<accession>A0A3S4VHQ9</accession>
<gene>
    <name evidence="11" type="ORF">NCTC12967_00578</name>
</gene>
<dbReference type="Gene3D" id="3.40.630.10">
    <property type="entry name" value="Zn peptidases"/>
    <property type="match status" value="1"/>
</dbReference>
<keyword evidence="5" id="KW-0926">Vacuole</keyword>
<protein>
    <recommendedName>
        <fullName evidence="4">Vacuolar membrane protease</fullName>
    </recommendedName>
    <alternativeName>
        <fullName evidence="8">FXNA-related family protease 1</fullName>
    </alternativeName>
</protein>
<evidence type="ECO:0000256" key="2">
    <source>
        <dbReference type="ARBA" id="ARBA00004128"/>
    </source>
</evidence>
<dbReference type="SUPFAM" id="SSF53187">
    <property type="entry name" value="Zn-dependent exopeptidases"/>
    <property type="match status" value="1"/>
</dbReference>